<organism evidence="2 3">
    <name type="scientific">Segatella oris</name>
    <dbReference type="NCBI Taxonomy" id="28135"/>
    <lineage>
        <taxon>Bacteria</taxon>
        <taxon>Pseudomonadati</taxon>
        <taxon>Bacteroidota</taxon>
        <taxon>Bacteroidia</taxon>
        <taxon>Bacteroidales</taxon>
        <taxon>Prevotellaceae</taxon>
        <taxon>Segatella</taxon>
    </lineage>
</organism>
<sequence>MSKDYTLKEALSKSSKDLYKAMDEARNAASTPIEVAAADNACWDTQQLIESNKEKKQTREHSLAQRKSMKRQRVWHDANEKVKFVCDGAKVTCPFNSALVGTLKATSTSIKLQDKPWATVGDKNNAKNLQFKGVCNHPRWGSHKPPCNSVINLTKWENASQTVIGVRDALLVKSTIPCTVSNHKIKIVHSGQTATVASNITPEIVDYWWSYSPKINGKRITTAWLEETVYFHIKTKGVSNKLLALQLWDKDLFFDDEMDYPKMKKTDSGKGKIRIIDNHGVTKLPLPIEWTQSILDDNPCHYRSLYIQIVTELGCDMLFCDRKLKDRLLKIFVSKRDLYVEPSLRSKWSGIRAQLPEMYDTEGNNISVIPVYGYDEDKAVSLFKGEIKGDIKETIKGVITNYSENKVRAYALTKLKEGYLRGNNGKLYTPITTRGTKRKVYRHIIYTNSGEAVEVTSGRTLSVTKGIDQIKGVERIGVEGKVLGVLKNVCKIWNLYGQFSDFVDLFTWAAANDHSKPIPIPMIGGIVELMMQDVDRLQAEVDQAIYRNIQRQLNEAKKKGLTAVRGLVALKSFIDYANSIGLSYQVYPISLNQLSDITTGHIIYHRNLQYKMDAECSLLLRLQSDSKRDNMNIYIIETIFFNKK</sequence>
<protein>
    <recommendedName>
        <fullName evidence="4">DUF4280 domain-containing protein</fullName>
    </recommendedName>
</protein>
<dbReference type="EMBL" id="LR134384">
    <property type="protein sequence ID" value="VEH16066.1"/>
    <property type="molecule type" value="Genomic_DNA"/>
</dbReference>
<dbReference type="Pfam" id="PF14107">
    <property type="entry name" value="DUF4280"/>
    <property type="match status" value="1"/>
</dbReference>
<evidence type="ECO:0000313" key="2">
    <source>
        <dbReference type="EMBL" id="VEH16066.1"/>
    </source>
</evidence>
<name>A0A3S4TFX4_9BACT</name>
<evidence type="ECO:0008006" key="4">
    <source>
        <dbReference type="Google" id="ProtNLM"/>
    </source>
</evidence>
<dbReference type="AlphaFoldDB" id="A0A3S4TFX4"/>
<dbReference type="Proteomes" id="UP000274578">
    <property type="component" value="Chromosome 1"/>
</dbReference>
<dbReference type="RefSeq" id="WP_018920870.1">
    <property type="nucleotide sequence ID" value="NZ_LR134384.1"/>
</dbReference>
<evidence type="ECO:0000256" key="1">
    <source>
        <dbReference type="SAM" id="MobiDB-lite"/>
    </source>
</evidence>
<feature type="region of interest" description="Disordered" evidence="1">
    <location>
        <begin position="52"/>
        <end position="71"/>
    </location>
</feature>
<reference evidence="2 3" key="1">
    <citation type="submission" date="2018-12" db="EMBL/GenBank/DDBJ databases">
        <authorList>
            <consortium name="Pathogen Informatics"/>
        </authorList>
    </citation>
    <scope>NUCLEOTIDE SEQUENCE [LARGE SCALE GENOMIC DNA]</scope>
    <source>
        <strain evidence="2 3">NCTC13071</strain>
    </source>
</reference>
<gene>
    <name evidence="2" type="ORF">NCTC13071_02083</name>
</gene>
<dbReference type="GeneID" id="85012859"/>
<dbReference type="KEGG" id="poc:NCTC13071_02083"/>
<proteinExistence type="predicted"/>
<dbReference type="InterPro" id="IPR025460">
    <property type="entry name" value="DUF4280"/>
</dbReference>
<accession>A0A3S4TFX4</accession>
<evidence type="ECO:0000313" key="3">
    <source>
        <dbReference type="Proteomes" id="UP000274578"/>
    </source>
</evidence>
<feature type="compositionally biased region" description="Basic and acidic residues" evidence="1">
    <location>
        <begin position="52"/>
        <end position="63"/>
    </location>
</feature>